<dbReference type="InterPro" id="IPR038770">
    <property type="entry name" value="Na+/solute_symporter_sf"/>
</dbReference>
<feature type="transmembrane region" description="Helical" evidence="8">
    <location>
        <begin position="93"/>
        <end position="115"/>
    </location>
</feature>
<evidence type="ECO:0000256" key="4">
    <source>
        <dbReference type="ARBA" id="ARBA00022475"/>
    </source>
</evidence>
<dbReference type="GO" id="GO:0015297">
    <property type="term" value="F:antiporter activity"/>
    <property type="evidence" value="ECO:0007669"/>
    <property type="project" value="InterPro"/>
</dbReference>
<feature type="transmembrane region" description="Helical" evidence="8">
    <location>
        <begin position="257"/>
        <end position="275"/>
    </location>
</feature>
<dbReference type="PANTHER" id="PTHR43057">
    <property type="entry name" value="ARSENITE EFFLUX TRANSPORTER"/>
    <property type="match status" value="1"/>
</dbReference>
<protein>
    <submittedName>
        <fullName evidence="9">Arsenic resistance protein</fullName>
    </submittedName>
</protein>
<reference evidence="9" key="1">
    <citation type="submission" date="2021-03" db="EMBL/GenBank/DDBJ databases">
        <title>Identification and antibiotic profiling of Wohlfahrtiimonas chitiniclastica, an underestimated human pathogen.</title>
        <authorList>
            <person name="Kopf A."/>
            <person name="Bunk B."/>
            <person name="Coldewey S."/>
            <person name="Gunzer F."/>
            <person name="Riedel T."/>
            <person name="Schroettner P."/>
        </authorList>
    </citation>
    <scope>NUCLEOTIDE SEQUENCE</scope>
    <source>
        <strain evidence="9">DSM 100917</strain>
    </source>
</reference>
<dbReference type="AlphaFoldDB" id="A0AB35BXN4"/>
<dbReference type="EMBL" id="JAGIBU010000003">
    <property type="protein sequence ID" value="MBS7824597.1"/>
    <property type="molecule type" value="Genomic_DNA"/>
</dbReference>
<dbReference type="Pfam" id="PF01758">
    <property type="entry name" value="SBF"/>
    <property type="match status" value="1"/>
</dbReference>
<evidence type="ECO:0000256" key="6">
    <source>
        <dbReference type="ARBA" id="ARBA00022989"/>
    </source>
</evidence>
<keyword evidence="4" id="KW-1003">Cell membrane</keyword>
<feature type="transmembrane region" description="Helical" evidence="8">
    <location>
        <begin position="35"/>
        <end position="53"/>
    </location>
</feature>
<evidence type="ECO:0000313" key="10">
    <source>
        <dbReference type="Proteomes" id="UP000680020"/>
    </source>
</evidence>
<proteinExistence type="inferred from homology"/>
<comment type="subcellular location">
    <subcellularLocation>
        <location evidence="1">Cell membrane</location>
        <topology evidence="1">Multi-pass membrane protein</topology>
    </subcellularLocation>
</comment>
<dbReference type="RefSeq" id="WP_213403803.1">
    <property type="nucleotide sequence ID" value="NZ_JAGIBT010000003.1"/>
</dbReference>
<evidence type="ECO:0000256" key="7">
    <source>
        <dbReference type="ARBA" id="ARBA00023136"/>
    </source>
</evidence>
<dbReference type="PANTHER" id="PTHR43057:SF1">
    <property type="entry name" value="ARSENICAL-RESISTANCE PROTEIN 3"/>
    <property type="match status" value="1"/>
</dbReference>
<evidence type="ECO:0000256" key="8">
    <source>
        <dbReference type="SAM" id="Phobius"/>
    </source>
</evidence>
<dbReference type="InterPro" id="IPR002657">
    <property type="entry name" value="BilAc:Na_symport/Acr3"/>
</dbReference>
<dbReference type="InterPro" id="IPR004706">
    <property type="entry name" value="Arsenical-R_Acr3"/>
</dbReference>
<comment type="caution">
    <text evidence="9">The sequence shown here is derived from an EMBL/GenBank/DDBJ whole genome shotgun (WGS) entry which is preliminary data.</text>
</comment>
<evidence type="ECO:0000256" key="5">
    <source>
        <dbReference type="ARBA" id="ARBA00022692"/>
    </source>
</evidence>
<feature type="transmembrane region" description="Helical" evidence="8">
    <location>
        <begin position="12"/>
        <end position="29"/>
    </location>
</feature>
<evidence type="ECO:0000256" key="3">
    <source>
        <dbReference type="ARBA" id="ARBA00022448"/>
    </source>
</evidence>
<feature type="transmembrane region" description="Helical" evidence="8">
    <location>
        <begin position="281"/>
        <end position="304"/>
    </location>
</feature>
<keyword evidence="5 8" id="KW-0812">Transmembrane</keyword>
<feature type="transmembrane region" description="Helical" evidence="8">
    <location>
        <begin position="122"/>
        <end position="144"/>
    </location>
</feature>
<sequence length="312" mass="34642">MQALLEQFQVRIYLITLSIAVVVGLSMQINLMDALPIALGILMYGMFVQIPFLKFLDILKAPRFLCAILLSNFVIIPLVLSVVFPYFPDHPALQFGILLVLLTPCIDYVVVFTTLGKGDGKLMLAATPILLILQILLLPIYIYLFLGQSFVAAFSIQPFVESFFVLMLLPCVAAVLVQSTQKHRWRQITQSISNALPVPLMALVLFIIVSSNIAVVVADLTLLQQLIPIYIGFMVIMFLINLMLGRSFKLPSNQLRTVIYSSGTRNSLAVLPFALALPNEWVLIAITAIVTQTLVELVGELIYVRITPKIHG</sequence>
<evidence type="ECO:0000256" key="1">
    <source>
        <dbReference type="ARBA" id="ARBA00004651"/>
    </source>
</evidence>
<dbReference type="GO" id="GO:0005886">
    <property type="term" value="C:plasma membrane"/>
    <property type="evidence" value="ECO:0007669"/>
    <property type="project" value="UniProtKB-SubCell"/>
</dbReference>
<evidence type="ECO:0000313" key="9">
    <source>
        <dbReference type="EMBL" id="MBS7824597.1"/>
    </source>
</evidence>
<feature type="transmembrane region" description="Helical" evidence="8">
    <location>
        <begin position="198"/>
        <end position="220"/>
    </location>
</feature>
<feature type="transmembrane region" description="Helical" evidence="8">
    <location>
        <begin position="226"/>
        <end position="245"/>
    </location>
</feature>
<gene>
    <name evidence="9" type="ORF">J7561_05190</name>
</gene>
<keyword evidence="7 8" id="KW-0472">Membrane</keyword>
<keyword evidence="6 8" id="KW-1133">Transmembrane helix</keyword>
<accession>A0AB35BXN4</accession>
<name>A0AB35BXN4_9GAMM</name>
<dbReference type="GO" id="GO:0015105">
    <property type="term" value="F:arsenite transmembrane transporter activity"/>
    <property type="evidence" value="ECO:0007669"/>
    <property type="project" value="TreeGrafter"/>
</dbReference>
<feature type="transmembrane region" description="Helical" evidence="8">
    <location>
        <begin position="65"/>
        <end position="87"/>
    </location>
</feature>
<dbReference type="GO" id="GO:0015104">
    <property type="term" value="F:antimonite transmembrane transporter activity"/>
    <property type="evidence" value="ECO:0007669"/>
    <property type="project" value="TreeGrafter"/>
</dbReference>
<organism evidence="9 10">
    <name type="scientific">Wohlfahrtiimonas chitiniclastica</name>
    <dbReference type="NCBI Taxonomy" id="400946"/>
    <lineage>
        <taxon>Bacteria</taxon>
        <taxon>Pseudomonadati</taxon>
        <taxon>Pseudomonadota</taxon>
        <taxon>Gammaproteobacteria</taxon>
        <taxon>Cardiobacteriales</taxon>
        <taxon>Ignatzschineriaceae</taxon>
        <taxon>Wohlfahrtiimonas</taxon>
    </lineage>
</organism>
<evidence type="ECO:0000256" key="2">
    <source>
        <dbReference type="ARBA" id="ARBA00010110"/>
    </source>
</evidence>
<comment type="similarity">
    <text evidence="2">Belongs to the arsenical resistance-3 (ACR3) (TC 2.A.59) family.</text>
</comment>
<dbReference type="Gene3D" id="1.20.1530.20">
    <property type="match status" value="1"/>
</dbReference>
<feature type="transmembrane region" description="Helical" evidence="8">
    <location>
        <begin position="156"/>
        <end position="177"/>
    </location>
</feature>
<keyword evidence="3" id="KW-0813">Transport</keyword>
<dbReference type="Proteomes" id="UP000680020">
    <property type="component" value="Unassembled WGS sequence"/>
</dbReference>